<dbReference type="PANTHER" id="PTHR42996:SF1">
    <property type="entry name" value="PHOSPHATE-BINDING PROTEIN PSTS"/>
    <property type="match status" value="1"/>
</dbReference>
<feature type="non-terminal residue" evidence="1">
    <location>
        <position position="1"/>
    </location>
</feature>
<evidence type="ECO:0000313" key="2">
    <source>
        <dbReference type="Proteomes" id="UP000654075"/>
    </source>
</evidence>
<dbReference type="Proteomes" id="UP000654075">
    <property type="component" value="Unassembled WGS sequence"/>
</dbReference>
<dbReference type="InterPro" id="IPR050962">
    <property type="entry name" value="Phosphate-bind_PstS"/>
</dbReference>
<name>A0A813F2P6_POLGL</name>
<dbReference type="OrthoDB" id="511982at2759"/>
<comment type="caution">
    <text evidence="1">The sequence shown here is derived from an EMBL/GenBank/DDBJ whole genome shotgun (WGS) entry which is preliminary data.</text>
</comment>
<proteinExistence type="predicted"/>
<dbReference type="EMBL" id="CAJNNV010018061">
    <property type="protein sequence ID" value="CAE8605606.1"/>
    <property type="molecule type" value="Genomic_DNA"/>
</dbReference>
<feature type="non-terminal residue" evidence="1">
    <location>
        <position position="112"/>
    </location>
</feature>
<reference evidence="1" key="1">
    <citation type="submission" date="2021-02" db="EMBL/GenBank/DDBJ databases">
        <authorList>
            <person name="Dougan E. K."/>
            <person name="Rhodes N."/>
            <person name="Thang M."/>
            <person name="Chan C."/>
        </authorList>
    </citation>
    <scope>NUCLEOTIDE SEQUENCE</scope>
</reference>
<sequence length="112" mass="11442">ANSALAWPASAQAVEGSPGMQALIASTPYAIGYLDAGHGHSKDFAEVKLTNAAGTTQTSKESIALGGVGDAGSQGLANNVFPSTSDSDWSAVNLYNMAGANTWPIVLVSYFY</sequence>
<organism evidence="1 2">
    <name type="scientific">Polarella glacialis</name>
    <name type="common">Dinoflagellate</name>
    <dbReference type="NCBI Taxonomy" id="89957"/>
    <lineage>
        <taxon>Eukaryota</taxon>
        <taxon>Sar</taxon>
        <taxon>Alveolata</taxon>
        <taxon>Dinophyceae</taxon>
        <taxon>Suessiales</taxon>
        <taxon>Suessiaceae</taxon>
        <taxon>Polarella</taxon>
    </lineage>
</organism>
<dbReference type="Gene3D" id="3.40.190.10">
    <property type="entry name" value="Periplasmic binding protein-like II"/>
    <property type="match status" value="2"/>
</dbReference>
<evidence type="ECO:0000313" key="1">
    <source>
        <dbReference type="EMBL" id="CAE8605606.1"/>
    </source>
</evidence>
<dbReference type="PANTHER" id="PTHR42996">
    <property type="entry name" value="PHOSPHATE-BINDING PROTEIN PSTS"/>
    <property type="match status" value="1"/>
</dbReference>
<dbReference type="SUPFAM" id="SSF53850">
    <property type="entry name" value="Periplasmic binding protein-like II"/>
    <property type="match status" value="1"/>
</dbReference>
<gene>
    <name evidence="1" type="ORF">PGLA1383_LOCUS23715</name>
</gene>
<accession>A0A813F2P6</accession>
<protein>
    <submittedName>
        <fullName evidence="1">Uncharacterized protein</fullName>
    </submittedName>
</protein>
<dbReference type="AlphaFoldDB" id="A0A813F2P6"/>
<keyword evidence="2" id="KW-1185">Reference proteome</keyword>